<dbReference type="InterPro" id="IPR051534">
    <property type="entry name" value="CBASS_pafABC_assoc_protein"/>
</dbReference>
<evidence type="ECO:0000313" key="4">
    <source>
        <dbReference type="Proteomes" id="UP000233435"/>
    </source>
</evidence>
<dbReference type="EMBL" id="PJEO01000051">
    <property type="protein sequence ID" value="PKQ44208.1"/>
    <property type="molecule type" value="Genomic_DNA"/>
</dbReference>
<dbReference type="PANTHER" id="PTHR34580">
    <property type="match status" value="1"/>
</dbReference>
<dbReference type="AlphaFoldDB" id="A0A2N3HHC4"/>
<dbReference type="Pfam" id="PF13280">
    <property type="entry name" value="WYL"/>
    <property type="match status" value="1"/>
</dbReference>
<accession>A0A2N3HHC4</accession>
<dbReference type="Proteomes" id="UP000233435">
    <property type="component" value="Unassembled WGS sequence"/>
</dbReference>
<dbReference type="PANTHER" id="PTHR34580:SF9">
    <property type="entry name" value="SLL5097 PROTEIN"/>
    <property type="match status" value="1"/>
</dbReference>
<proteinExistence type="predicted"/>
<dbReference type="RefSeq" id="WP_106660493.1">
    <property type="nucleotide sequence ID" value="NZ_PJEO01000051.1"/>
</dbReference>
<evidence type="ECO:0000259" key="1">
    <source>
        <dbReference type="Pfam" id="PF13280"/>
    </source>
</evidence>
<dbReference type="InterPro" id="IPR026881">
    <property type="entry name" value="WYL_dom"/>
</dbReference>
<evidence type="ECO:0000259" key="2">
    <source>
        <dbReference type="Pfam" id="PF25583"/>
    </source>
</evidence>
<organism evidence="3 4">
    <name type="scientific">Confluentibacter flavum</name>
    <dbReference type="NCBI Taxonomy" id="1909700"/>
    <lineage>
        <taxon>Bacteria</taxon>
        <taxon>Pseudomonadati</taxon>
        <taxon>Bacteroidota</taxon>
        <taxon>Flavobacteriia</taxon>
        <taxon>Flavobacteriales</taxon>
        <taxon>Flavobacteriaceae</taxon>
        <taxon>Confluentibacter</taxon>
    </lineage>
</organism>
<evidence type="ECO:0000313" key="3">
    <source>
        <dbReference type="EMBL" id="PKQ44208.1"/>
    </source>
</evidence>
<feature type="domain" description="WCX" evidence="2">
    <location>
        <begin position="247"/>
        <end position="321"/>
    </location>
</feature>
<keyword evidence="4" id="KW-1185">Reference proteome</keyword>
<dbReference type="OrthoDB" id="43316at2"/>
<dbReference type="PROSITE" id="PS52050">
    <property type="entry name" value="WYL"/>
    <property type="match status" value="1"/>
</dbReference>
<sequence length="328" mass="38127">MANSKQSSLRYQIINRELRRNDYVKTKQLVNAIKNYVGVKVSEKTINNDINDMIDDPVLQAPIGYCNSRKAYYYIDSEYTISKFGLKEEDISALTFYAQNFNQYKDYEVFKDFSSAIEKIMNAVTIRKGISENDKAKVIVQTENSSVLTGNEWIPKIVEAIDTNSIIELEYKKFGDRDSKNSKIHPYLLKEDRHRWYLIGMNHKGVVTYGLDRIQELKILNERFIPCVFDFEDYFRYSFGVTVEGAAIEVILKFKPLQGNYLKTLKIHSTQQILIDTDKEFCISVKVQPSWEFYEKVLGYGDNVEILSPASVVKQLKKILLKISNLYK</sequence>
<reference evidence="3 4" key="1">
    <citation type="submission" date="2017-12" db="EMBL/GenBank/DDBJ databases">
        <title>Confluentibacter flavum sp. nov., isolated from the saline lake.</title>
        <authorList>
            <person name="Yu L."/>
        </authorList>
    </citation>
    <scope>NUCLEOTIDE SEQUENCE [LARGE SCALE GENOMIC DNA]</scope>
    <source>
        <strain evidence="3 4">3B</strain>
    </source>
</reference>
<dbReference type="InterPro" id="IPR057727">
    <property type="entry name" value="WCX_dom"/>
</dbReference>
<dbReference type="Pfam" id="PF25583">
    <property type="entry name" value="WCX"/>
    <property type="match status" value="1"/>
</dbReference>
<protein>
    <submittedName>
        <fullName evidence="3">Uncharacterized protein</fullName>
    </submittedName>
</protein>
<gene>
    <name evidence="3" type="ORF">CSW08_13985</name>
</gene>
<comment type="caution">
    <text evidence="3">The sequence shown here is derived from an EMBL/GenBank/DDBJ whole genome shotgun (WGS) entry which is preliminary data.</text>
</comment>
<name>A0A2N3HHC4_9FLAO</name>
<feature type="domain" description="WYL" evidence="1">
    <location>
        <begin position="155"/>
        <end position="219"/>
    </location>
</feature>